<dbReference type="Proteomes" id="UP000680679">
    <property type="component" value="Chromosome"/>
</dbReference>
<evidence type="ECO:0000256" key="1">
    <source>
        <dbReference type="SAM" id="Phobius"/>
    </source>
</evidence>
<keyword evidence="1" id="KW-0472">Membrane</keyword>
<keyword evidence="3" id="KW-1185">Reference proteome</keyword>
<reference evidence="2 3" key="1">
    <citation type="submission" date="2021-04" db="EMBL/GenBank/DDBJ databases">
        <title>Complete genome sequencing of Allochromatium tepidum strain NZ.</title>
        <authorList>
            <person name="Tsukatani Y."/>
            <person name="Mori H."/>
        </authorList>
    </citation>
    <scope>NUCLEOTIDE SEQUENCE [LARGE SCALE GENOMIC DNA]</scope>
    <source>
        <strain evidence="2 3">NZ</strain>
    </source>
</reference>
<dbReference type="InterPro" id="IPR034756">
    <property type="entry name" value="T2SSM_b"/>
</dbReference>
<protein>
    <recommendedName>
        <fullName evidence="4">General secretion pathway protein M</fullName>
    </recommendedName>
</protein>
<dbReference type="RefSeq" id="WP_213379911.1">
    <property type="nucleotide sequence ID" value="NZ_AP024563.1"/>
</dbReference>
<organism evidence="2 3">
    <name type="scientific">Allochromatium tepidum</name>
    <dbReference type="NCBI Taxonomy" id="553982"/>
    <lineage>
        <taxon>Bacteria</taxon>
        <taxon>Pseudomonadati</taxon>
        <taxon>Pseudomonadota</taxon>
        <taxon>Gammaproteobacteria</taxon>
        <taxon>Chromatiales</taxon>
        <taxon>Chromatiaceae</taxon>
        <taxon>Allochromatium</taxon>
    </lineage>
</organism>
<name>A0ABM7QIU1_9GAMM</name>
<dbReference type="EMBL" id="AP024563">
    <property type="protein sequence ID" value="BCU05681.1"/>
    <property type="molecule type" value="Genomic_DNA"/>
</dbReference>
<sequence>MTLKPATDRPLCLGLLGAVVLVPILLVAAIAIPWLGRISALDDAIAGNRDQLQRYQRLVGTLPKLQAELEQARTNDAFDAFYFKAPTQALAGAQIQTQVQEIVTAAAGRLISTQILPPEGQETPPRIRVRTQIQGSTETLTEMLYRLEQARPFLFVERLSVRSSARPVDLTNPAMARRRLVADQGGDLTVRLDIYGFVLGGAR</sequence>
<dbReference type="Pfam" id="PF10741">
    <property type="entry name" value="T2SSM_b"/>
    <property type="match status" value="1"/>
</dbReference>
<keyword evidence="1" id="KW-0812">Transmembrane</keyword>
<gene>
    <name evidence="2" type="ORF">Atep_03580</name>
</gene>
<keyword evidence="1" id="KW-1133">Transmembrane helix</keyword>
<evidence type="ECO:0000313" key="2">
    <source>
        <dbReference type="EMBL" id="BCU05681.1"/>
    </source>
</evidence>
<accession>A0ABM7QIU1</accession>
<evidence type="ECO:0008006" key="4">
    <source>
        <dbReference type="Google" id="ProtNLM"/>
    </source>
</evidence>
<evidence type="ECO:0000313" key="3">
    <source>
        <dbReference type="Proteomes" id="UP000680679"/>
    </source>
</evidence>
<dbReference type="NCBIfam" id="NF040576">
    <property type="entry name" value="T2SS_GspM_XpsM"/>
    <property type="match status" value="1"/>
</dbReference>
<feature type="transmembrane region" description="Helical" evidence="1">
    <location>
        <begin position="12"/>
        <end position="35"/>
    </location>
</feature>
<proteinExistence type="predicted"/>